<dbReference type="PANTHER" id="PTHR34059:SF6">
    <property type="entry name" value="DUF4408 DOMAIN-CONTAINING PROTEIN"/>
    <property type="match status" value="1"/>
</dbReference>
<gene>
    <name evidence="3" type="ORF">E3N88_06540</name>
</gene>
<dbReference type="EMBL" id="SZYD01000003">
    <property type="protein sequence ID" value="KAD6795644.1"/>
    <property type="molecule type" value="Genomic_DNA"/>
</dbReference>
<dbReference type="OrthoDB" id="1080706at2759"/>
<protein>
    <submittedName>
        <fullName evidence="3">Uncharacterized protein</fullName>
    </submittedName>
</protein>
<evidence type="ECO:0000313" key="4">
    <source>
        <dbReference type="Proteomes" id="UP000326396"/>
    </source>
</evidence>
<feature type="compositionally biased region" description="Low complexity" evidence="1">
    <location>
        <begin position="393"/>
        <end position="408"/>
    </location>
</feature>
<feature type="compositionally biased region" description="Polar residues" evidence="1">
    <location>
        <begin position="1"/>
        <end position="11"/>
    </location>
</feature>
<dbReference type="Proteomes" id="UP000326396">
    <property type="component" value="Linkage Group LG11"/>
</dbReference>
<dbReference type="Pfam" id="PF05553">
    <property type="entry name" value="DUF761"/>
    <property type="match status" value="1"/>
</dbReference>
<evidence type="ECO:0000256" key="1">
    <source>
        <dbReference type="SAM" id="MobiDB-lite"/>
    </source>
</evidence>
<feature type="region of interest" description="Disordered" evidence="1">
    <location>
        <begin position="1"/>
        <end position="20"/>
    </location>
</feature>
<evidence type="ECO:0000256" key="2">
    <source>
        <dbReference type="SAM" id="Phobius"/>
    </source>
</evidence>
<feature type="transmembrane region" description="Helical" evidence="2">
    <location>
        <begin position="26"/>
        <end position="46"/>
    </location>
</feature>
<feature type="region of interest" description="Disordered" evidence="1">
    <location>
        <begin position="294"/>
        <end position="313"/>
    </location>
</feature>
<keyword evidence="2" id="KW-0812">Transmembrane</keyword>
<dbReference type="PANTHER" id="PTHR34059">
    <property type="entry name" value="EXPRESSED PROTEIN"/>
    <property type="match status" value="1"/>
</dbReference>
<keyword evidence="4" id="KW-1185">Reference proteome</keyword>
<feature type="region of interest" description="Disordered" evidence="1">
    <location>
        <begin position="389"/>
        <end position="413"/>
    </location>
</feature>
<organism evidence="3 4">
    <name type="scientific">Mikania micrantha</name>
    <name type="common">bitter vine</name>
    <dbReference type="NCBI Taxonomy" id="192012"/>
    <lineage>
        <taxon>Eukaryota</taxon>
        <taxon>Viridiplantae</taxon>
        <taxon>Streptophyta</taxon>
        <taxon>Embryophyta</taxon>
        <taxon>Tracheophyta</taxon>
        <taxon>Spermatophyta</taxon>
        <taxon>Magnoliopsida</taxon>
        <taxon>eudicotyledons</taxon>
        <taxon>Gunneridae</taxon>
        <taxon>Pentapetalae</taxon>
        <taxon>asterids</taxon>
        <taxon>campanulids</taxon>
        <taxon>Asterales</taxon>
        <taxon>Asteraceae</taxon>
        <taxon>Asteroideae</taxon>
        <taxon>Heliantheae alliance</taxon>
        <taxon>Eupatorieae</taxon>
        <taxon>Mikania</taxon>
    </lineage>
</organism>
<dbReference type="AlphaFoldDB" id="A0A5N6PNZ2"/>
<feature type="transmembrane region" description="Helical" evidence="2">
    <location>
        <begin position="66"/>
        <end position="84"/>
    </location>
</feature>
<evidence type="ECO:0000313" key="3">
    <source>
        <dbReference type="EMBL" id="KAD6795644.1"/>
    </source>
</evidence>
<keyword evidence="2" id="KW-1133">Transmembrane helix</keyword>
<comment type="caution">
    <text evidence="3">The sequence shown here is derived from an EMBL/GenBank/DDBJ whole genome shotgun (WGS) entry which is preliminary data.</text>
</comment>
<name>A0A5N6PNZ2_9ASTR</name>
<accession>A0A5N6PNZ2</accession>
<dbReference type="InterPro" id="IPR008480">
    <property type="entry name" value="DUF761_pln"/>
</dbReference>
<sequence>MVGSSNKTQFPSSSSSVPTKPPKGKFIFTSYFFSKSLIIILVLLVFSYFPSQVPEIFKETTIVNKLWDLIYLLVIGIAVCYGLFSRKIDGVHSSDESDGNIGEKETYLSGISHISAIFEDGIQNSYGFEENSLFGESRFSGIGDGFGKSDGEKLNQCFLGESMVVINDENYVLEQLGRQKTIKQNKPLCLPVRNLGSKSLDSAACKSVVEDSSSGWDEYQKAKFRGLVPIKLEEKFKENDSDSASDSDSRTRLNWRSKSMRLEKREDMFTIDANETSHFRPHSVGVLDFDDLKSQPKRSEMPSKIKNLSEKQDSKGIELNHRNRKPFLDGETSFMESKPQESINGGVSEMTNRLSETETQKDFNGKLGGSFEEILKDFGNNTVDDGTIGSKHSSMFVKSKSQSSSSDASSERNMETLKNMLRKEAKESANIANTYKRGKSVRTNRSKEHLLEPKVKMNQIQTDDDTVELRSTLGIDEMNVKAEELSDTEPHSGEVDRKAEEFIAKFREQIRLQKVASARKLNLL</sequence>
<keyword evidence="2" id="KW-0472">Membrane</keyword>
<reference evidence="3 4" key="1">
    <citation type="submission" date="2019-05" db="EMBL/GenBank/DDBJ databases">
        <title>Mikania micrantha, genome provides insights into the molecular mechanism of rapid growth.</title>
        <authorList>
            <person name="Liu B."/>
        </authorList>
    </citation>
    <scope>NUCLEOTIDE SEQUENCE [LARGE SCALE GENOMIC DNA]</scope>
    <source>
        <strain evidence="3">NLD-2019</strain>
        <tissue evidence="3">Leaf</tissue>
    </source>
</reference>
<proteinExistence type="predicted"/>